<feature type="region of interest" description="Disordered" evidence="1">
    <location>
        <begin position="1"/>
        <end position="50"/>
    </location>
</feature>
<sequence>MKGTAHPAFLGEGEGSCSGVGREQGSSQASALASPRQQAELRAPSDTRGIEGARNYFDPVAAVEGDPRRCRTAGAGAGDELELSMPFLFVMGRLNSLKQGERDHFQPVAMLGVLKEDERGVFEKLAQMLNEDEASTSIDLPDTPVQLLSNANIYSLNFQRQLICCDFHKQPSLGFTEDGQKKKLSSERQFSEGKCLVDARGRRRMASLIWSDRKATVTPKTTRYYRSSVMEEKALAGASEVPQAGWRDRLWEQMKERREEVIPHYVEQLREQVQDDMIPLGRTSLEQDERVERGLTEVDQARKRRVMAILRGRAKVPTYVGRTWRGPTGDPSLILFFVDLSYSCHVMLYQLSLSLTALFLKEPFPIRGVDQEESLLQERLYAAFQRAESRLLNALRQRQAEVIAQYGEISEATVNSESLVIESDLPWQAAMVYRGEGEREREREREQEGERQRKRKKLSFRELSVRMAEKRLRRESEQEQRPQKAEVWVALISSGGALLRTGTLSKTRPTSEVDWVRAPQPVEVCVGRLRAVREKLPRGPYAVSVSLHTRLAGPALLWSGLKRKRWAGVTEPVEHGGRYCDTDLCFHQSLPVVLPAPCDLLPSTVLVFRLLSMPSEEGPVSGVVAWGAFPVCNCSLALTQGTFRTPLLWGSPRPALDRFSKIEQLLATDLDTWLCNLYFQVRRVPREQAGVREGAGTLHLPSAVQLGPSTGTPEPAAHVGSSASLPGIAFSLSTQSPHTLQREGSRNKYQILLVHVTFASSFLRCSTGVTWHRTTVVQLCHSTILKEYRSKRVPEYSSTGVQEYRVSQPWSSFHSPTIQVL</sequence>
<dbReference type="Pfam" id="PF15680">
    <property type="entry name" value="OFCC1"/>
    <property type="match status" value="1"/>
</dbReference>
<accession>A0AAD8ZW56</accession>
<comment type="caution">
    <text evidence="2">The sequence shown here is derived from an EMBL/GenBank/DDBJ whole genome shotgun (WGS) entry which is preliminary data.</text>
</comment>
<keyword evidence="3" id="KW-1185">Reference proteome</keyword>
<evidence type="ECO:0000313" key="3">
    <source>
        <dbReference type="Proteomes" id="UP001239994"/>
    </source>
</evidence>
<feature type="region of interest" description="Disordered" evidence="1">
    <location>
        <begin position="436"/>
        <end position="455"/>
    </location>
</feature>
<proteinExistence type="predicted"/>
<dbReference type="PANTHER" id="PTHR33862">
    <property type="entry name" value="OROFACIAL CLEFT 1 CANDIDATE GENE 1 PROTEIN"/>
    <property type="match status" value="1"/>
</dbReference>
<protein>
    <submittedName>
        <fullName evidence="2">Uncharacterized protein</fullName>
    </submittedName>
</protein>
<evidence type="ECO:0000256" key="1">
    <source>
        <dbReference type="SAM" id="MobiDB-lite"/>
    </source>
</evidence>
<dbReference type="EMBL" id="JAROKS010000001">
    <property type="protein sequence ID" value="KAK1806424.1"/>
    <property type="molecule type" value="Genomic_DNA"/>
</dbReference>
<organism evidence="2 3">
    <name type="scientific">Electrophorus voltai</name>
    <dbReference type="NCBI Taxonomy" id="2609070"/>
    <lineage>
        <taxon>Eukaryota</taxon>
        <taxon>Metazoa</taxon>
        <taxon>Chordata</taxon>
        <taxon>Craniata</taxon>
        <taxon>Vertebrata</taxon>
        <taxon>Euteleostomi</taxon>
        <taxon>Actinopterygii</taxon>
        <taxon>Neopterygii</taxon>
        <taxon>Teleostei</taxon>
        <taxon>Ostariophysi</taxon>
        <taxon>Gymnotiformes</taxon>
        <taxon>Gymnotoidei</taxon>
        <taxon>Gymnotidae</taxon>
        <taxon>Electrophorus</taxon>
    </lineage>
</organism>
<name>A0AAD8ZW56_9TELE</name>
<dbReference type="PANTHER" id="PTHR33862:SF3">
    <property type="entry name" value="OROFACIAL CLEFT 1 CANDIDATE GENE 1 PROTEIN"/>
    <property type="match status" value="1"/>
</dbReference>
<dbReference type="InterPro" id="IPR031390">
    <property type="entry name" value="OFCC1"/>
</dbReference>
<feature type="compositionally biased region" description="Polar residues" evidence="1">
    <location>
        <begin position="24"/>
        <end position="37"/>
    </location>
</feature>
<dbReference type="AlphaFoldDB" id="A0AAD8ZW56"/>
<dbReference type="Proteomes" id="UP001239994">
    <property type="component" value="Unassembled WGS sequence"/>
</dbReference>
<reference evidence="2" key="1">
    <citation type="submission" date="2023-03" db="EMBL/GenBank/DDBJ databases">
        <title>Electrophorus voltai genome.</title>
        <authorList>
            <person name="Bian C."/>
        </authorList>
    </citation>
    <scope>NUCLEOTIDE SEQUENCE</scope>
    <source>
        <strain evidence="2">CB-2022</strain>
        <tissue evidence="2">Muscle</tissue>
    </source>
</reference>
<gene>
    <name evidence="2" type="ORF">P4O66_004941</name>
</gene>
<evidence type="ECO:0000313" key="2">
    <source>
        <dbReference type="EMBL" id="KAK1806424.1"/>
    </source>
</evidence>
<feature type="non-terminal residue" evidence="2">
    <location>
        <position position="821"/>
    </location>
</feature>
<feature type="compositionally biased region" description="Basic and acidic residues" evidence="1">
    <location>
        <begin position="436"/>
        <end position="451"/>
    </location>
</feature>